<protein>
    <submittedName>
        <fullName evidence="1">Uncharacterized protein</fullName>
    </submittedName>
</protein>
<dbReference type="Proteomes" id="UP000012960">
    <property type="component" value="Unplaced"/>
</dbReference>
<proteinExistence type="predicted"/>
<keyword evidence="2" id="KW-1185">Reference proteome</keyword>
<organism evidence="1 2">
    <name type="scientific">Musa acuminata subsp. malaccensis</name>
    <name type="common">Wild banana</name>
    <name type="synonym">Musa malaccensis</name>
    <dbReference type="NCBI Taxonomy" id="214687"/>
    <lineage>
        <taxon>Eukaryota</taxon>
        <taxon>Viridiplantae</taxon>
        <taxon>Streptophyta</taxon>
        <taxon>Embryophyta</taxon>
        <taxon>Tracheophyta</taxon>
        <taxon>Spermatophyta</taxon>
        <taxon>Magnoliopsida</taxon>
        <taxon>Liliopsida</taxon>
        <taxon>Zingiberales</taxon>
        <taxon>Musaceae</taxon>
        <taxon>Musa</taxon>
    </lineage>
</organism>
<accession>A0A804KUV0</accession>
<evidence type="ECO:0000313" key="2">
    <source>
        <dbReference type="Proteomes" id="UP000012960"/>
    </source>
</evidence>
<dbReference type="AlphaFoldDB" id="A0A804KUV0"/>
<dbReference type="Gramene" id="Ma10_t10860.1">
    <property type="protein sequence ID" value="Ma10_p10860.1"/>
    <property type="gene ID" value="Ma10_g10860"/>
</dbReference>
<dbReference type="InParanoid" id="A0A804KUV0"/>
<reference evidence="1" key="1">
    <citation type="submission" date="2021-05" db="UniProtKB">
        <authorList>
            <consortium name="EnsemblPlants"/>
        </authorList>
    </citation>
    <scope>IDENTIFICATION</scope>
    <source>
        <strain evidence="1">subsp. malaccensis</strain>
    </source>
</reference>
<sequence length="40" mass="5020">MRGYCDNLYGMLCSYIIHFRLFKWWTLCTELVWKKLDEDK</sequence>
<name>A0A804KUV0_MUSAM</name>
<evidence type="ECO:0000313" key="1">
    <source>
        <dbReference type="EnsemblPlants" id="Ma10_p10860.1"/>
    </source>
</evidence>
<dbReference type="EnsemblPlants" id="Ma10_t10860.1">
    <property type="protein sequence ID" value="Ma10_p10860.1"/>
    <property type="gene ID" value="Ma10_g10860"/>
</dbReference>